<name>A0A7H1MCD3_9NEIS</name>
<gene>
    <name evidence="3" type="ORF">H7A79_0470</name>
</gene>
<feature type="transmembrane region" description="Helical" evidence="1">
    <location>
        <begin position="54"/>
        <end position="76"/>
    </location>
</feature>
<dbReference type="KEGG" id="nmus:H7A79_0470"/>
<keyword evidence="1" id="KW-0812">Transmembrane</keyword>
<dbReference type="Proteomes" id="UP000516412">
    <property type="component" value="Chromosome"/>
</dbReference>
<feature type="signal peptide" evidence="2">
    <location>
        <begin position="1"/>
        <end position="36"/>
    </location>
</feature>
<sequence>MIQSNQISVSAKCSHRIPYLLPVLMLGLLFAADAQAAAGGLSKLTAEGKEWDKAIYAFIGVCATIFLLFKGVQIWVNKGSWGDFGEACLKVVVVAAIPTLAAYLWSLYGS</sequence>
<keyword evidence="1" id="KW-0472">Membrane</keyword>
<keyword evidence="4" id="KW-1185">Reference proteome</keyword>
<dbReference type="AlphaFoldDB" id="A0A7H1MCD3"/>
<evidence type="ECO:0000313" key="4">
    <source>
        <dbReference type="Proteomes" id="UP000516412"/>
    </source>
</evidence>
<feature type="chain" id="PRO_5028953876" evidence="2">
    <location>
        <begin position="37"/>
        <end position="110"/>
    </location>
</feature>
<keyword evidence="2" id="KW-0732">Signal</keyword>
<reference evidence="3" key="1">
    <citation type="submission" date="2024-06" db="EMBL/GenBank/DDBJ databases">
        <title>Complete Genome Sequence of mouse commensal type strain Neisseria musculi.</title>
        <authorList>
            <person name="Thapa E."/>
            <person name="Aluvathingal J."/>
            <person name="Nadendla S."/>
            <person name="Mehta A."/>
            <person name="Tettelin H."/>
            <person name="Weyand N.J."/>
        </authorList>
    </citation>
    <scope>NUCLEOTIDE SEQUENCE</scope>
    <source>
        <strain evidence="3">NW831</strain>
    </source>
</reference>
<proteinExistence type="predicted"/>
<protein>
    <submittedName>
        <fullName evidence="3">Membrane protein</fullName>
    </submittedName>
</protein>
<keyword evidence="1" id="KW-1133">Transmembrane helix</keyword>
<feature type="transmembrane region" description="Helical" evidence="1">
    <location>
        <begin position="88"/>
        <end position="108"/>
    </location>
</feature>
<dbReference type="RefSeq" id="WP_187000966.1">
    <property type="nucleotide sequence ID" value="NZ_CP060414.2"/>
</dbReference>
<dbReference type="EMBL" id="CP060414">
    <property type="protein sequence ID" value="QNT59298.1"/>
    <property type="molecule type" value="Genomic_DNA"/>
</dbReference>
<accession>A0A7H1MCD3</accession>
<evidence type="ECO:0000256" key="2">
    <source>
        <dbReference type="SAM" id="SignalP"/>
    </source>
</evidence>
<evidence type="ECO:0000313" key="3">
    <source>
        <dbReference type="EMBL" id="QNT59298.1"/>
    </source>
</evidence>
<organism evidence="3 4">
    <name type="scientific">Neisseria musculi</name>
    <dbReference type="NCBI Taxonomy" id="1815583"/>
    <lineage>
        <taxon>Bacteria</taxon>
        <taxon>Pseudomonadati</taxon>
        <taxon>Pseudomonadota</taxon>
        <taxon>Betaproteobacteria</taxon>
        <taxon>Neisseriales</taxon>
        <taxon>Neisseriaceae</taxon>
        <taxon>Neisseria</taxon>
    </lineage>
</organism>
<evidence type="ECO:0000256" key="1">
    <source>
        <dbReference type="SAM" id="Phobius"/>
    </source>
</evidence>